<dbReference type="NCBIfam" id="TIGR01174">
    <property type="entry name" value="ftsA"/>
    <property type="match status" value="1"/>
</dbReference>
<feature type="domain" description="SHS2" evidence="7">
    <location>
        <begin position="18"/>
        <end position="202"/>
    </location>
</feature>
<evidence type="ECO:0000259" key="7">
    <source>
        <dbReference type="SMART" id="SM00842"/>
    </source>
</evidence>
<reference evidence="8 9" key="1">
    <citation type="submission" date="2021-03" db="EMBL/GenBank/DDBJ databases">
        <title>Genomic Encyclopedia of Type Strains, Phase III (KMG-III): the genomes of soil and plant-associated and newly described type strains.</title>
        <authorList>
            <person name="Whitman W."/>
        </authorList>
    </citation>
    <scope>NUCLEOTIDE SEQUENCE [LARGE SCALE GENOMIC DNA]</scope>
    <source>
        <strain evidence="8 9">IMMIB AFH-6</strain>
    </source>
</reference>
<dbReference type="InterPro" id="IPR043129">
    <property type="entry name" value="ATPase_NBD"/>
</dbReference>
<dbReference type="Pfam" id="PF02491">
    <property type="entry name" value="SHS2_FTSA"/>
    <property type="match status" value="1"/>
</dbReference>
<keyword evidence="3 5" id="KW-0472">Membrane</keyword>
<comment type="function">
    <text evidence="5 6">Cell division protein that is involved in the assembly of the Z ring. May serve as a membrane anchor for the Z ring.</text>
</comment>
<dbReference type="PIRSF" id="PIRSF003101">
    <property type="entry name" value="FtsA"/>
    <property type="match status" value="1"/>
</dbReference>
<comment type="caution">
    <text evidence="8">The sequence shown here is derived from an EMBL/GenBank/DDBJ whole genome shotgun (WGS) entry which is preliminary data.</text>
</comment>
<dbReference type="HAMAP" id="MF_02033">
    <property type="entry name" value="FtsA"/>
    <property type="match status" value="1"/>
</dbReference>
<proteinExistence type="inferred from homology"/>
<dbReference type="EMBL" id="JAGINP010000021">
    <property type="protein sequence ID" value="MBP2295343.1"/>
    <property type="molecule type" value="Genomic_DNA"/>
</dbReference>
<dbReference type="RefSeq" id="WP_209769804.1">
    <property type="nucleotide sequence ID" value="NZ_JAGINP010000021.1"/>
</dbReference>
<name>A0ABS4STB6_9PROT</name>
<dbReference type="PANTHER" id="PTHR32432:SF4">
    <property type="entry name" value="CELL DIVISION PROTEIN FTSA"/>
    <property type="match status" value="1"/>
</dbReference>
<dbReference type="InterPro" id="IPR020823">
    <property type="entry name" value="Cell_div_FtsA"/>
</dbReference>
<protein>
    <recommendedName>
        <fullName evidence="5 6">Cell division protein FtsA</fullName>
    </recommendedName>
</protein>
<comment type="similarity">
    <text evidence="5 6">Belongs to the FtsA/MreB family.</text>
</comment>
<comment type="subcellular location">
    <subcellularLocation>
        <location evidence="5">Cell membrane</location>
        <topology evidence="5">Peripheral membrane protein</topology>
        <orientation evidence="5">Cytoplasmic side</orientation>
    </subcellularLocation>
    <text evidence="5">Localizes to the Z ring in an FtsZ-dependent manner. Targeted to the membrane through a conserved C-terminal amphipathic helix.</text>
</comment>
<evidence type="ECO:0000256" key="1">
    <source>
        <dbReference type="ARBA" id="ARBA00022475"/>
    </source>
</evidence>
<dbReference type="CDD" id="cd24048">
    <property type="entry name" value="ASKHA_NBD_FtsA"/>
    <property type="match status" value="1"/>
</dbReference>
<evidence type="ECO:0000313" key="8">
    <source>
        <dbReference type="EMBL" id="MBP2295343.1"/>
    </source>
</evidence>
<dbReference type="Proteomes" id="UP000781958">
    <property type="component" value="Unassembled WGS sequence"/>
</dbReference>
<evidence type="ECO:0000256" key="5">
    <source>
        <dbReference type="HAMAP-Rule" id="MF_02033"/>
    </source>
</evidence>
<evidence type="ECO:0000256" key="3">
    <source>
        <dbReference type="ARBA" id="ARBA00023136"/>
    </source>
</evidence>
<accession>A0ABS4STB6</accession>
<dbReference type="InterPro" id="IPR003494">
    <property type="entry name" value="SHS2_FtsA"/>
</dbReference>
<dbReference type="SUPFAM" id="SSF53067">
    <property type="entry name" value="Actin-like ATPase domain"/>
    <property type="match status" value="2"/>
</dbReference>
<evidence type="ECO:0000256" key="2">
    <source>
        <dbReference type="ARBA" id="ARBA00022618"/>
    </source>
</evidence>
<dbReference type="GO" id="GO:0051301">
    <property type="term" value="P:cell division"/>
    <property type="evidence" value="ECO:0007669"/>
    <property type="project" value="UniProtKB-KW"/>
</dbReference>
<evidence type="ECO:0000256" key="4">
    <source>
        <dbReference type="ARBA" id="ARBA00023306"/>
    </source>
</evidence>
<keyword evidence="2 5" id="KW-0132">Cell division</keyword>
<dbReference type="Gene3D" id="3.30.420.40">
    <property type="match status" value="2"/>
</dbReference>
<keyword evidence="1 5" id="KW-1003">Cell membrane</keyword>
<dbReference type="Pfam" id="PF14450">
    <property type="entry name" value="FtsA"/>
    <property type="match status" value="1"/>
</dbReference>
<dbReference type="SMART" id="SM00842">
    <property type="entry name" value="FtsA"/>
    <property type="match status" value="1"/>
</dbReference>
<keyword evidence="9" id="KW-1185">Reference proteome</keyword>
<dbReference type="InterPro" id="IPR050696">
    <property type="entry name" value="FtsA/MreB"/>
</dbReference>
<evidence type="ECO:0000256" key="6">
    <source>
        <dbReference type="PIRNR" id="PIRNR003101"/>
    </source>
</evidence>
<gene>
    <name evidence="5" type="primary">ftsA</name>
    <name evidence="8" type="ORF">J2851_005148</name>
</gene>
<organism evidence="8 9">
    <name type="scientific">Azospirillum rugosum</name>
    <dbReference type="NCBI Taxonomy" id="416170"/>
    <lineage>
        <taxon>Bacteria</taxon>
        <taxon>Pseudomonadati</taxon>
        <taxon>Pseudomonadota</taxon>
        <taxon>Alphaproteobacteria</taxon>
        <taxon>Rhodospirillales</taxon>
        <taxon>Azospirillaceae</taxon>
        <taxon>Azospirillum</taxon>
    </lineage>
</organism>
<sequence length="420" mass="44411">MGLNGAKKAKRPTRGGMIAALDVGSTKVCCFIARVEDAGAVRILGMGHQIATGIRAGSIIDMEAAETSIGAAVHAAEQMANETIRDVIVNVASPISHGFSAEIPVPGTEVTEADVRRALAHARTLQVGPDQALVHAIPVGFSLDGSRGIRDPKGMYGEKLGVQAHVITAPAGAVRNLQTCVARCHLDIDTLVASPYASGLACLVEDEMEMGSACIDMGGGTTTISVFFEGKLMWSDCIRLGGNHVTNDIARGLTTPVVHAERMKTLHGSAMTSPADEREMIDVPQVGEEDRLGSNNLPKSYLVRIIQPRLEEIFEHVRSHLEHSGYAKLVGRRVVLTGGASQLPGTRELAQLILDKQVRVGRPTRITGLNEANGGPAYATAAGLLLHAVRNPTELPVASHEAGSGSGFFGRVGLWLRENL</sequence>
<dbReference type="PANTHER" id="PTHR32432">
    <property type="entry name" value="CELL DIVISION PROTEIN FTSA-RELATED"/>
    <property type="match status" value="1"/>
</dbReference>
<evidence type="ECO:0000313" key="9">
    <source>
        <dbReference type="Proteomes" id="UP000781958"/>
    </source>
</evidence>
<keyword evidence="4 5" id="KW-0131">Cell cycle</keyword>
<comment type="subunit">
    <text evidence="5">Self-interacts. Interacts with FtsZ.</text>
</comment>